<evidence type="ECO:0000313" key="1">
    <source>
        <dbReference type="EMBL" id="BCY24944.1"/>
    </source>
</evidence>
<gene>
    <name evidence="1" type="ORF">KB1_09340</name>
</gene>
<dbReference type="GeneID" id="92880072"/>
<reference evidence="1" key="1">
    <citation type="submission" date="2021-06" db="EMBL/GenBank/DDBJ databases">
        <title>Genome sequence of Cutibacterium modestum strain KB17-24694.</title>
        <authorList>
            <person name="Dekio I."/>
            <person name="Asahina A."/>
            <person name="Nishida M."/>
        </authorList>
    </citation>
    <scope>NUCLEOTIDE SEQUENCE</scope>
    <source>
        <strain evidence="1">KB17-24694</strain>
    </source>
</reference>
<name>A0AAD1KPX2_9ACTN</name>
<proteinExistence type="predicted"/>
<accession>A0AAD1KPX2</accession>
<dbReference type="RefSeq" id="WP_002526633.1">
    <property type="nucleotide sequence ID" value="NZ_AP024747.1"/>
</dbReference>
<organism evidence="1 2">
    <name type="scientific">Cutibacterium modestum</name>
    <dbReference type="NCBI Taxonomy" id="2559073"/>
    <lineage>
        <taxon>Bacteria</taxon>
        <taxon>Bacillati</taxon>
        <taxon>Actinomycetota</taxon>
        <taxon>Actinomycetes</taxon>
        <taxon>Propionibacteriales</taxon>
        <taxon>Propionibacteriaceae</taxon>
        <taxon>Cutibacterium</taxon>
    </lineage>
</organism>
<dbReference type="Proteomes" id="UP000825072">
    <property type="component" value="Chromosome 1"/>
</dbReference>
<dbReference type="AlphaFoldDB" id="A0AAD1KPX2"/>
<protein>
    <submittedName>
        <fullName evidence="1">Uncharacterized protein</fullName>
    </submittedName>
</protein>
<sequence>MKIDEYLTSVGTGLTNPAARAGLDDLHTTLEERATAIGEDAACAEMGDPDQFAAQLDAEFSADQPDEFDPPQASHLFGIPWNLSVGAGWGRRLFNSADDRVIVPHALGWAGH</sequence>
<dbReference type="EMBL" id="AP024747">
    <property type="protein sequence ID" value="BCY24944.1"/>
    <property type="molecule type" value="Genomic_DNA"/>
</dbReference>
<evidence type="ECO:0000313" key="2">
    <source>
        <dbReference type="Proteomes" id="UP000825072"/>
    </source>
</evidence>